<dbReference type="Pfam" id="PF21365">
    <property type="entry name" value="Glyco_hydro_31_3rd"/>
    <property type="match status" value="1"/>
</dbReference>
<keyword evidence="8" id="KW-0325">Glycoprotein</keyword>
<keyword evidence="21" id="KW-1185">Reference proteome</keyword>
<proteinExistence type="inferred from homology"/>
<dbReference type="Pfam" id="PF13802">
    <property type="entry name" value="Gal_mutarotas_2"/>
    <property type="match status" value="1"/>
</dbReference>
<evidence type="ECO:0000256" key="4">
    <source>
        <dbReference type="ARBA" id="ARBA00007806"/>
    </source>
</evidence>
<feature type="domain" description="Glycoside hydrolase family 31 N-terminal" evidence="18">
    <location>
        <begin position="124"/>
        <end position="244"/>
    </location>
</feature>
<keyword evidence="12" id="KW-0624">Polysaccharide degradation</keyword>
<keyword evidence="11" id="KW-0961">Cell wall biogenesis/degradation</keyword>
<keyword evidence="5" id="KW-0964">Secreted</keyword>
<dbReference type="InterPro" id="IPR011013">
    <property type="entry name" value="Gal_mutarotase_sf_dom"/>
</dbReference>
<dbReference type="GO" id="GO:0005576">
    <property type="term" value="C:extracellular region"/>
    <property type="evidence" value="ECO:0007669"/>
    <property type="project" value="UniProtKB-SubCell"/>
</dbReference>
<feature type="region of interest" description="Disordered" evidence="15">
    <location>
        <begin position="498"/>
        <end position="519"/>
    </location>
</feature>
<dbReference type="InterPro" id="IPR025887">
    <property type="entry name" value="Glyco_hydro_31_N_dom"/>
</dbReference>
<evidence type="ECO:0000313" key="21">
    <source>
        <dbReference type="Proteomes" id="UP000700596"/>
    </source>
</evidence>
<dbReference type="EMBL" id="JAGMWT010000018">
    <property type="protein sequence ID" value="KAH7113792.1"/>
    <property type="molecule type" value="Genomic_DNA"/>
</dbReference>
<dbReference type="PANTHER" id="PTHR22762">
    <property type="entry name" value="ALPHA-GLUCOSIDASE"/>
    <property type="match status" value="1"/>
</dbReference>
<organism evidence="20 21">
    <name type="scientific">Dendryphion nanum</name>
    <dbReference type="NCBI Taxonomy" id="256645"/>
    <lineage>
        <taxon>Eukaryota</taxon>
        <taxon>Fungi</taxon>
        <taxon>Dikarya</taxon>
        <taxon>Ascomycota</taxon>
        <taxon>Pezizomycotina</taxon>
        <taxon>Dothideomycetes</taxon>
        <taxon>Pleosporomycetidae</taxon>
        <taxon>Pleosporales</taxon>
        <taxon>Torulaceae</taxon>
        <taxon>Dendryphion</taxon>
    </lineage>
</organism>
<evidence type="ECO:0000256" key="6">
    <source>
        <dbReference type="ARBA" id="ARBA00022729"/>
    </source>
</evidence>
<evidence type="ECO:0000259" key="19">
    <source>
        <dbReference type="Pfam" id="PF21365"/>
    </source>
</evidence>
<feature type="chain" id="PRO_5040183554" evidence="16">
    <location>
        <begin position="18"/>
        <end position="912"/>
    </location>
</feature>
<keyword evidence="6 16" id="KW-0732">Signal</keyword>
<evidence type="ECO:0000259" key="17">
    <source>
        <dbReference type="Pfam" id="PF01055"/>
    </source>
</evidence>
<sequence>MWKQGLPLFGLALPALGTVVARRQTPSLDSCPGYAASNVQENGSKVTADLALAGTACNVYGNDLVNLKLEVDYQTGEFPHPEPSAELQQKDVDHWTFESRLHVKIYDAGEQVYQVPESVFPRPSSNLANPSDSLLTFTWTASPFSFTIQRKSNNETIFDTSAASFVFETQYLRLRTKLPESPSLYGLGEHTDPFQLNTTNYTRTLWNRDAYGTPNGTNLYGHHPIYFDHRGEDGTHGVFLLNSNGIDVKIDNTGGQFLEYNTIGGIIDLYFLAGPSPKEVSAQYAQVAGLPAMQPYWGLGFHQCKYGYQDVYQVAEVVANYSLANIPLETMWTDIDYMNLRKVFTLDPERFPLPLVRQLVDHLHAHQQHYVVMVDPAVGYQNNSAYDNGVELDVFQKFDNGSIYLGVVWPGPAVFPDWFHPNTQGYWDNEFGTFFNRDTGVDIDALWIDMNEAANFCPFPCSDPVGFAEKAGNPPPPPPVRNNSGRVIPGFPSDFQPPNLSGRSIVPRQSNGSRKSIGLPGRDLINPKYRIQNTAGTVSNLTVRTDLTNYDGTVQYDTHNLYGSMMSIASRDALLARRPGRRPLVITRSTFAGAGAHVGKWLGDNLSIWEHYRISIAGILQFASIFQVPMVGADVCGFGLNTTENLCARWTTLGAFSPFYRNHANLDAIAQEFYQWPVVAEAARTTIAIRYRLLDYIYTHFHRQATTGVPILNPLFFHYPQDSNTFGIDLQYFWGDDVLVSPVTEADATDVSIYLPKDVFYDFYTHERIVGNGSYIHLANVPFTKIPLHIRGGSIIALRSESANTTTELRKKDFVLWIATNATNQATGSLYLDEGDAIDQPNTSEIKFSYDNGEFKMTGSFGYQTDLVISNITVFGAAPPGNSSGQYEHGSTGGSTTIPGPVPLTADWGYSF</sequence>
<dbReference type="SUPFAM" id="SSF51011">
    <property type="entry name" value="Glycosyl hydrolase domain"/>
    <property type="match status" value="1"/>
</dbReference>
<feature type="domain" description="Glycoside hydrolase family 31 TIM barrel" evidence="17">
    <location>
        <begin position="291"/>
        <end position="699"/>
    </location>
</feature>
<dbReference type="InterPro" id="IPR013780">
    <property type="entry name" value="Glyco_hydro_b"/>
</dbReference>
<feature type="signal peptide" evidence="16">
    <location>
        <begin position="1"/>
        <end position="17"/>
    </location>
</feature>
<dbReference type="InterPro" id="IPR048395">
    <property type="entry name" value="Glyco_hydro_31_C"/>
</dbReference>
<dbReference type="PROSITE" id="PS00707">
    <property type="entry name" value="GLYCOSYL_HYDROL_F31_2"/>
    <property type="match status" value="1"/>
</dbReference>
<keyword evidence="9" id="KW-0119">Carbohydrate metabolism</keyword>
<dbReference type="Gene3D" id="2.60.40.1760">
    <property type="entry name" value="glycosyl hydrolase (family 31)"/>
    <property type="match status" value="1"/>
</dbReference>
<evidence type="ECO:0000256" key="13">
    <source>
        <dbReference type="ARBA" id="ARBA00025512"/>
    </source>
</evidence>
<dbReference type="Pfam" id="PF01055">
    <property type="entry name" value="Glyco_hydro_31_2nd"/>
    <property type="match status" value="1"/>
</dbReference>
<dbReference type="CDD" id="cd14752">
    <property type="entry name" value="GH31_N"/>
    <property type="match status" value="1"/>
</dbReference>
<dbReference type="Proteomes" id="UP000700596">
    <property type="component" value="Unassembled WGS sequence"/>
</dbReference>
<dbReference type="InterPro" id="IPR000322">
    <property type="entry name" value="Glyco_hydro_31_TIM"/>
</dbReference>
<dbReference type="PANTHER" id="PTHR22762:SF67">
    <property type="entry name" value="ALPHA_BETA-GLUCOSIDASE AGDC-RELATED"/>
    <property type="match status" value="1"/>
</dbReference>
<comment type="function">
    <text evidence="13">Glucosidase involved in the degradation of cellulosic biomass. Has both alpha- and beta-glucosidase activity.</text>
</comment>
<evidence type="ECO:0000256" key="11">
    <source>
        <dbReference type="ARBA" id="ARBA00023316"/>
    </source>
</evidence>
<dbReference type="SUPFAM" id="SSF74650">
    <property type="entry name" value="Galactose mutarotase-like"/>
    <property type="match status" value="1"/>
</dbReference>
<name>A0A9P9IBF6_9PLEO</name>
<evidence type="ECO:0000313" key="20">
    <source>
        <dbReference type="EMBL" id="KAH7113792.1"/>
    </source>
</evidence>
<dbReference type="GO" id="GO:0008422">
    <property type="term" value="F:beta-glucosidase activity"/>
    <property type="evidence" value="ECO:0007669"/>
    <property type="project" value="UniProtKB-EC"/>
</dbReference>
<evidence type="ECO:0000256" key="8">
    <source>
        <dbReference type="ARBA" id="ARBA00023180"/>
    </source>
</evidence>
<evidence type="ECO:0000259" key="18">
    <source>
        <dbReference type="Pfam" id="PF13802"/>
    </source>
</evidence>
<reference evidence="20" key="1">
    <citation type="journal article" date="2021" name="Nat. Commun.">
        <title>Genetic determinants of endophytism in the Arabidopsis root mycobiome.</title>
        <authorList>
            <person name="Mesny F."/>
            <person name="Miyauchi S."/>
            <person name="Thiergart T."/>
            <person name="Pickel B."/>
            <person name="Atanasova L."/>
            <person name="Karlsson M."/>
            <person name="Huettel B."/>
            <person name="Barry K.W."/>
            <person name="Haridas S."/>
            <person name="Chen C."/>
            <person name="Bauer D."/>
            <person name="Andreopoulos W."/>
            <person name="Pangilinan J."/>
            <person name="LaButti K."/>
            <person name="Riley R."/>
            <person name="Lipzen A."/>
            <person name="Clum A."/>
            <person name="Drula E."/>
            <person name="Henrissat B."/>
            <person name="Kohler A."/>
            <person name="Grigoriev I.V."/>
            <person name="Martin F.M."/>
            <person name="Hacquard S."/>
        </authorList>
    </citation>
    <scope>NUCLEOTIDE SEQUENCE</scope>
    <source>
        <strain evidence="20">MPI-CAGE-CH-0243</strain>
    </source>
</reference>
<evidence type="ECO:0000256" key="7">
    <source>
        <dbReference type="ARBA" id="ARBA00022801"/>
    </source>
</evidence>
<accession>A0A9P9IBF6</accession>
<evidence type="ECO:0000256" key="5">
    <source>
        <dbReference type="ARBA" id="ARBA00022525"/>
    </source>
</evidence>
<dbReference type="GO" id="GO:0030246">
    <property type="term" value="F:carbohydrate binding"/>
    <property type="evidence" value="ECO:0007669"/>
    <property type="project" value="InterPro"/>
</dbReference>
<comment type="similarity">
    <text evidence="4 14">Belongs to the glycosyl hydrolase 31 family.</text>
</comment>
<evidence type="ECO:0000256" key="14">
    <source>
        <dbReference type="RuleBase" id="RU361185"/>
    </source>
</evidence>
<evidence type="ECO:0000256" key="9">
    <source>
        <dbReference type="ARBA" id="ARBA00023277"/>
    </source>
</evidence>
<dbReference type="GO" id="GO:0004558">
    <property type="term" value="F:alpha-1,4-glucosidase activity"/>
    <property type="evidence" value="ECO:0007669"/>
    <property type="project" value="UniProtKB-EC"/>
</dbReference>
<keyword evidence="10 14" id="KW-0326">Glycosidase</keyword>
<dbReference type="InterPro" id="IPR017853">
    <property type="entry name" value="GH"/>
</dbReference>
<gene>
    <name evidence="20" type="ORF">B0J11DRAFT_584999</name>
</gene>
<comment type="caution">
    <text evidence="20">The sequence shown here is derived from an EMBL/GenBank/DDBJ whole genome shotgun (WGS) entry which is preliminary data.</text>
</comment>
<dbReference type="Gene3D" id="2.60.40.1180">
    <property type="entry name" value="Golgi alpha-mannosidase II"/>
    <property type="match status" value="2"/>
</dbReference>
<evidence type="ECO:0000256" key="1">
    <source>
        <dbReference type="ARBA" id="ARBA00000448"/>
    </source>
</evidence>
<protein>
    <submittedName>
        <fullName evidence="20">Glycosyl hydrolases family 31-domain-containing protein</fullName>
    </submittedName>
</protein>
<dbReference type="CDD" id="cd06602">
    <property type="entry name" value="GH31_MGAM_SI_GAA"/>
    <property type="match status" value="1"/>
</dbReference>
<dbReference type="OrthoDB" id="5839090at2759"/>
<dbReference type="GO" id="GO:0000272">
    <property type="term" value="P:polysaccharide catabolic process"/>
    <property type="evidence" value="ECO:0007669"/>
    <property type="project" value="UniProtKB-KW"/>
</dbReference>
<evidence type="ECO:0000256" key="12">
    <source>
        <dbReference type="ARBA" id="ARBA00023326"/>
    </source>
</evidence>
<dbReference type="Gene3D" id="3.20.20.80">
    <property type="entry name" value="Glycosidases"/>
    <property type="match status" value="1"/>
</dbReference>
<evidence type="ECO:0000256" key="15">
    <source>
        <dbReference type="SAM" id="MobiDB-lite"/>
    </source>
</evidence>
<feature type="compositionally biased region" description="Polar residues" evidence="15">
    <location>
        <begin position="498"/>
        <end position="514"/>
    </location>
</feature>
<dbReference type="GO" id="GO:0071555">
    <property type="term" value="P:cell wall organization"/>
    <property type="evidence" value="ECO:0007669"/>
    <property type="project" value="UniProtKB-KW"/>
</dbReference>
<comment type="subcellular location">
    <subcellularLocation>
        <location evidence="3">Secreted</location>
    </subcellularLocation>
</comment>
<comment type="catalytic activity">
    <reaction evidence="2">
        <text>Hydrolysis of terminal, non-reducing (1-&gt;4)-linked alpha-D-glucose residues with release of alpha-D-glucose.</text>
        <dbReference type="EC" id="3.2.1.20"/>
    </reaction>
</comment>
<evidence type="ECO:0000256" key="2">
    <source>
        <dbReference type="ARBA" id="ARBA00001657"/>
    </source>
</evidence>
<keyword evidence="7 14" id="KW-0378">Hydrolase</keyword>
<evidence type="ECO:0000256" key="3">
    <source>
        <dbReference type="ARBA" id="ARBA00004613"/>
    </source>
</evidence>
<dbReference type="InterPro" id="IPR030459">
    <property type="entry name" value="Glyco_hydro_31_CS"/>
</dbReference>
<evidence type="ECO:0000256" key="10">
    <source>
        <dbReference type="ARBA" id="ARBA00023295"/>
    </source>
</evidence>
<dbReference type="AlphaFoldDB" id="A0A9P9IBF6"/>
<evidence type="ECO:0000256" key="16">
    <source>
        <dbReference type="SAM" id="SignalP"/>
    </source>
</evidence>
<dbReference type="SUPFAM" id="SSF51445">
    <property type="entry name" value="(Trans)glycosidases"/>
    <property type="match status" value="1"/>
</dbReference>
<comment type="catalytic activity">
    <reaction evidence="1">
        <text>Hydrolysis of terminal, non-reducing beta-D-glucosyl residues with release of beta-D-glucose.</text>
        <dbReference type="EC" id="3.2.1.21"/>
    </reaction>
</comment>
<feature type="domain" description="Glycosyl hydrolase family 31 C-terminal" evidence="19">
    <location>
        <begin position="708"/>
        <end position="796"/>
    </location>
</feature>